<evidence type="ECO:0000259" key="1">
    <source>
        <dbReference type="PROSITE" id="PS50013"/>
    </source>
</evidence>
<dbReference type="PROSITE" id="PS50013">
    <property type="entry name" value="CHROMO_2"/>
    <property type="match status" value="1"/>
</dbReference>
<dbReference type="CDD" id="cd00024">
    <property type="entry name" value="CD_CSD"/>
    <property type="match status" value="1"/>
</dbReference>
<reference evidence="2" key="1">
    <citation type="submission" date="2018-11" db="EMBL/GenBank/DDBJ databases">
        <authorList>
            <person name="Alioto T."/>
            <person name="Alioto T."/>
        </authorList>
    </citation>
    <scope>NUCLEOTIDE SEQUENCE</scope>
</reference>
<name>A0A8B6GTA0_MYTGA</name>
<dbReference type="PANTHER" id="PTHR46585:SF1">
    <property type="entry name" value="CHROMO DOMAIN-CONTAINING PROTEIN"/>
    <property type="match status" value="1"/>
</dbReference>
<organism evidence="2 3">
    <name type="scientific">Mytilus galloprovincialis</name>
    <name type="common">Mediterranean mussel</name>
    <dbReference type="NCBI Taxonomy" id="29158"/>
    <lineage>
        <taxon>Eukaryota</taxon>
        <taxon>Metazoa</taxon>
        <taxon>Spiralia</taxon>
        <taxon>Lophotrochozoa</taxon>
        <taxon>Mollusca</taxon>
        <taxon>Bivalvia</taxon>
        <taxon>Autobranchia</taxon>
        <taxon>Pteriomorphia</taxon>
        <taxon>Mytilida</taxon>
        <taxon>Mytiloidea</taxon>
        <taxon>Mytilidae</taxon>
        <taxon>Mytilinae</taxon>
        <taxon>Mytilus</taxon>
    </lineage>
</organism>
<accession>A0A8B6GTA0</accession>
<feature type="domain" description="Chromo" evidence="1">
    <location>
        <begin position="108"/>
        <end position="147"/>
    </location>
</feature>
<comment type="caution">
    <text evidence="2">The sequence shown here is derived from an EMBL/GenBank/DDBJ whole genome shotgun (WGS) entry which is preliminary data.</text>
</comment>
<evidence type="ECO:0000313" key="3">
    <source>
        <dbReference type="Proteomes" id="UP000596742"/>
    </source>
</evidence>
<dbReference type="SUPFAM" id="SSF54160">
    <property type="entry name" value="Chromo domain-like"/>
    <property type="match status" value="1"/>
</dbReference>
<dbReference type="PANTHER" id="PTHR46585">
    <property type="entry name" value="INTEGRASE CORE DOMAIN CONTAINING PROTEIN"/>
    <property type="match status" value="1"/>
</dbReference>
<evidence type="ECO:0000313" key="2">
    <source>
        <dbReference type="EMBL" id="VDI68725.1"/>
    </source>
</evidence>
<dbReference type="InterPro" id="IPR016197">
    <property type="entry name" value="Chromo-like_dom_sf"/>
</dbReference>
<dbReference type="InterPro" id="IPR000953">
    <property type="entry name" value="Chromo/chromo_shadow_dom"/>
</dbReference>
<protein>
    <recommendedName>
        <fullName evidence="1">Chromo domain-containing protein</fullName>
    </recommendedName>
</protein>
<dbReference type="OrthoDB" id="6282662at2759"/>
<proteinExistence type="predicted"/>
<dbReference type="Proteomes" id="UP000596742">
    <property type="component" value="Unassembled WGS sequence"/>
</dbReference>
<dbReference type="EMBL" id="UYJE01008940">
    <property type="protein sequence ID" value="VDI68725.1"/>
    <property type="molecule type" value="Genomic_DNA"/>
</dbReference>
<sequence length="147" mass="17791">MAPKNVTQNDEIRLWKMQSRTQRKKKVSKTSPRYAFRLDETVRISKLRYVFDREYDERWTMEYFIVADRGKRQGLPYFVLKDTMGFVIQGTFQSGELSKVTITDDTVYRIEKVLRKRRGKVYVKWMGWPKKFNSWIPQTMLKNYKSP</sequence>
<keyword evidence="3" id="KW-1185">Reference proteome</keyword>
<dbReference type="Gene3D" id="2.40.50.40">
    <property type="match status" value="1"/>
</dbReference>
<dbReference type="AlphaFoldDB" id="A0A8B6GTA0"/>
<gene>
    <name evidence="2" type="ORF">MGAL_10B056228</name>
</gene>